<reference evidence="3" key="1">
    <citation type="submission" date="2017-08" db="EMBL/GenBank/DDBJ databases">
        <authorList>
            <person name="Varghese N."/>
            <person name="Submissions S."/>
        </authorList>
    </citation>
    <scope>NUCLEOTIDE SEQUENCE [LARGE SCALE GENOMIC DNA]</scope>
    <source>
        <strain evidence="3">JC22</strain>
    </source>
</reference>
<proteinExistence type="predicted"/>
<dbReference type="EMBL" id="OBMQ01000004">
    <property type="protein sequence ID" value="SOC05380.1"/>
    <property type="molecule type" value="Genomic_DNA"/>
</dbReference>
<keyword evidence="1" id="KW-1133">Transmembrane helix</keyword>
<dbReference type="SUPFAM" id="SSF81442">
    <property type="entry name" value="Cytochrome c oxidase subunit I-like"/>
    <property type="match status" value="1"/>
</dbReference>
<evidence type="ECO:0000256" key="1">
    <source>
        <dbReference type="SAM" id="Phobius"/>
    </source>
</evidence>
<organism evidence="2 3">
    <name type="scientific">Ureibacillus xyleni</name>
    <dbReference type="NCBI Taxonomy" id="614648"/>
    <lineage>
        <taxon>Bacteria</taxon>
        <taxon>Bacillati</taxon>
        <taxon>Bacillota</taxon>
        <taxon>Bacilli</taxon>
        <taxon>Bacillales</taxon>
        <taxon>Caryophanaceae</taxon>
        <taxon>Ureibacillus</taxon>
    </lineage>
</organism>
<dbReference type="Gene3D" id="1.20.210.10">
    <property type="entry name" value="Cytochrome c oxidase-like, subunit I domain"/>
    <property type="match status" value="1"/>
</dbReference>
<dbReference type="RefSeq" id="WP_097073022.1">
    <property type="nucleotide sequence ID" value="NZ_OBMQ01000004.1"/>
</dbReference>
<feature type="transmembrane region" description="Helical" evidence="1">
    <location>
        <begin position="68"/>
        <end position="89"/>
    </location>
</feature>
<keyword evidence="1" id="KW-0812">Transmembrane</keyword>
<evidence type="ECO:0008006" key="4">
    <source>
        <dbReference type="Google" id="ProtNLM"/>
    </source>
</evidence>
<protein>
    <recommendedName>
        <fullName evidence="4">Cytochrome c/quinol oxidase subunit I</fullName>
    </recommendedName>
</protein>
<dbReference type="AlphaFoldDB" id="A0A285SD92"/>
<gene>
    <name evidence="2" type="ORF">SAMN05880501_10452</name>
</gene>
<feature type="transmembrane region" description="Helical" evidence="1">
    <location>
        <begin position="5"/>
        <end position="22"/>
    </location>
</feature>
<name>A0A285SD92_9BACL</name>
<dbReference type="OrthoDB" id="9808748at2"/>
<evidence type="ECO:0000313" key="2">
    <source>
        <dbReference type="EMBL" id="SOC05380.1"/>
    </source>
</evidence>
<feature type="transmembrane region" description="Helical" evidence="1">
    <location>
        <begin position="34"/>
        <end position="56"/>
    </location>
</feature>
<dbReference type="Proteomes" id="UP000219636">
    <property type="component" value="Unassembled WGS sequence"/>
</dbReference>
<feature type="transmembrane region" description="Helical" evidence="1">
    <location>
        <begin position="95"/>
        <end position="120"/>
    </location>
</feature>
<sequence>MGAKWIKFAVIYLIIGIAYGLFMHYTIQLQWKTLHAHILVVGWLSTGLIGAIYSIYKDAAKTKLAVWQFYLHNIGLPVLLVGMLFVPILKSVPFWLFELCVTGGGLAFALSIILFIINVFKKVA</sequence>
<accession>A0A285SD92</accession>
<keyword evidence="3" id="KW-1185">Reference proteome</keyword>
<keyword evidence="1" id="KW-0472">Membrane</keyword>
<evidence type="ECO:0000313" key="3">
    <source>
        <dbReference type="Proteomes" id="UP000219636"/>
    </source>
</evidence>
<dbReference type="InterPro" id="IPR036927">
    <property type="entry name" value="Cyt_c_oxase-like_su1_sf"/>
</dbReference>